<sequence>MVPSSLPRIIWEKCEEFVVNFAENEELADVTSRILGSLNNSWNNPAFSSEFAKSQNKGTYVTNVIVPAIQATLKGLVVLCQQHNGKKYELIYVESSHLSCTPQKEKDDEIKL</sequence>
<name>A0A8H3MFF2_9GLOM</name>
<reference evidence="1" key="1">
    <citation type="submission" date="2019-10" db="EMBL/GenBank/DDBJ databases">
        <title>Conservation and host-specific expression of non-tandemly repeated heterogenous ribosome RNA gene in arbuscular mycorrhizal fungi.</title>
        <authorList>
            <person name="Maeda T."/>
            <person name="Kobayashi Y."/>
            <person name="Nakagawa T."/>
            <person name="Ezawa T."/>
            <person name="Yamaguchi K."/>
            <person name="Bino T."/>
            <person name="Nishimoto Y."/>
            <person name="Shigenobu S."/>
            <person name="Kawaguchi M."/>
        </authorList>
    </citation>
    <scope>NUCLEOTIDE SEQUENCE</scope>
    <source>
        <strain evidence="1">HR1</strain>
    </source>
</reference>
<evidence type="ECO:0000313" key="1">
    <source>
        <dbReference type="EMBL" id="GET03516.1"/>
    </source>
</evidence>
<gene>
    <name evidence="1" type="ORF">RCL2_002985400</name>
</gene>
<dbReference type="OrthoDB" id="2441748at2759"/>
<organism evidence="1 2">
    <name type="scientific">Rhizophagus clarus</name>
    <dbReference type="NCBI Taxonomy" id="94130"/>
    <lineage>
        <taxon>Eukaryota</taxon>
        <taxon>Fungi</taxon>
        <taxon>Fungi incertae sedis</taxon>
        <taxon>Mucoromycota</taxon>
        <taxon>Glomeromycotina</taxon>
        <taxon>Glomeromycetes</taxon>
        <taxon>Glomerales</taxon>
        <taxon>Glomeraceae</taxon>
        <taxon>Rhizophagus</taxon>
    </lineage>
</organism>
<proteinExistence type="predicted"/>
<protein>
    <submittedName>
        <fullName evidence="1">Uncharacterized protein</fullName>
    </submittedName>
</protein>
<dbReference type="EMBL" id="BLAL01000324">
    <property type="protein sequence ID" value="GET03516.1"/>
    <property type="molecule type" value="Genomic_DNA"/>
</dbReference>
<dbReference type="AlphaFoldDB" id="A0A8H3MFF2"/>
<comment type="caution">
    <text evidence="1">The sequence shown here is derived from an EMBL/GenBank/DDBJ whole genome shotgun (WGS) entry which is preliminary data.</text>
</comment>
<accession>A0A8H3MFF2</accession>
<dbReference type="Proteomes" id="UP000615446">
    <property type="component" value="Unassembled WGS sequence"/>
</dbReference>
<evidence type="ECO:0000313" key="2">
    <source>
        <dbReference type="Proteomes" id="UP000615446"/>
    </source>
</evidence>